<reference evidence="1" key="1">
    <citation type="submission" date="2020-04" db="EMBL/GenBank/DDBJ databases">
        <authorList>
            <person name="Chiriac C."/>
            <person name="Salcher M."/>
            <person name="Ghai R."/>
            <person name="Kavagutti S V."/>
        </authorList>
    </citation>
    <scope>NUCLEOTIDE SEQUENCE</scope>
</reference>
<name>A0A6J5MZD1_9CAUD</name>
<protein>
    <recommendedName>
        <fullName evidence="2">HTH_XRE domain containing protein</fullName>
    </recommendedName>
</protein>
<gene>
    <name evidence="1" type="ORF">UFOVP568_20</name>
</gene>
<evidence type="ECO:0008006" key="2">
    <source>
        <dbReference type="Google" id="ProtNLM"/>
    </source>
</evidence>
<organism evidence="1">
    <name type="scientific">uncultured Caudovirales phage</name>
    <dbReference type="NCBI Taxonomy" id="2100421"/>
    <lineage>
        <taxon>Viruses</taxon>
        <taxon>Duplodnaviria</taxon>
        <taxon>Heunggongvirae</taxon>
        <taxon>Uroviricota</taxon>
        <taxon>Caudoviricetes</taxon>
        <taxon>Peduoviridae</taxon>
        <taxon>Maltschvirus</taxon>
        <taxon>Maltschvirus maltsch</taxon>
    </lineage>
</organism>
<accession>A0A6J5MZD1</accession>
<proteinExistence type="predicted"/>
<dbReference type="EMBL" id="LR796546">
    <property type="protein sequence ID" value="CAB4150370.1"/>
    <property type="molecule type" value="Genomic_DNA"/>
</dbReference>
<sequence>MKLHKDMLPIERKLHRLMHRYKISTKQFAYAAGVTLSTLYHWRYKTAVSVRDYDRALRLLGYQLTITRFDPTLVDNWRRDEARRQDID</sequence>
<evidence type="ECO:0000313" key="1">
    <source>
        <dbReference type="EMBL" id="CAB4150370.1"/>
    </source>
</evidence>